<dbReference type="Gene3D" id="1.25.40.120">
    <property type="entry name" value="Protein prenylyltransferase"/>
    <property type="match status" value="1"/>
</dbReference>
<comment type="similarity">
    <text evidence="2">Belongs to the protein prenyltransferase subunit alpha family.</text>
</comment>
<dbReference type="InterPro" id="IPR002088">
    <property type="entry name" value="Prenyl_trans_a"/>
</dbReference>
<evidence type="ECO:0000313" key="15">
    <source>
        <dbReference type="Proteomes" id="UP000266188"/>
    </source>
</evidence>
<dbReference type="GO" id="GO:0004662">
    <property type="term" value="F:CAAX-protein geranylgeranyltransferase activity"/>
    <property type="evidence" value="ECO:0007669"/>
    <property type="project" value="UniProtKB-EC"/>
</dbReference>
<evidence type="ECO:0000256" key="5">
    <source>
        <dbReference type="ARBA" id="ARBA00022602"/>
    </source>
</evidence>
<evidence type="ECO:0000256" key="4">
    <source>
        <dbReference type="ARBA" id="ARBA00012702"/>
    </source>
</evidence>
<protein>
    <recommendedName>
        <fullName evidence="9">Protein farnesyltransferase/geranylgeranyltransferase type-1 subunit alpha</fullName>
        <ecNumber evidence="4">2.5.1.58</ecNumber>
        <ecNumber evidence="3">2.5.1.59</ecNumber>
    </recommendedName>
    <alternativeName>
        <fullName evidence="12">CAAX farnesyltransferase subunit alpha</fullName>
    </alternativeName>
    <alternativeName>
        <fullName evidence="11">FTase-alpha</fullName>
    </alternativeName>
    <alternativeName>
        <fullName evidence="10">Ras proteins prenyltransferase subunit alpha</fullName>
    </alternativeName>
    <alternativeName>
        <fullName evidence="13">Type I protein geranyl-geranyltransferase subunit alpha</fullName>
    </alternativeName>
</protein>
<keyword evidence="7" id="KW-0677">Repeat</keyword>
<dbReference type="Proteomes" id="UP000266188">
    <property type="component" value="Unassembled WGS sequence"/>
</dbReference>
<dbReference type="SUPFAM" id="SSF48439">
    <property type="entry name" value="Protein prenylyltransferase"/>
    <property type="match status" value="1"/>
</dbReference>
<sequence length="353" mass="40766">MEPEKKGKYASSPEWSNITPIPLNDGSDSGAQPLATIAYAPEYLEATSYLRAVMADNEMSERALALTEDIIKMNPAHYTVWNYRAKILFALEKDLLDELDWLNGVSLKYLKNYQIWYSPSIYTIPSTNGERHHRQVLISSRQHFPTLPTGEPAFLMSMFEQDSKNYHVWTYRHWLVRHFRLWDSPQELSDVESLLDSDVRNNSAWNHRFMLKFGPRDDEPAGLPNSTTLPPEQKGRLDVVDEEVVDAELDYAKGKIVLAPQNRSPWAYARGVLRAAGRGVGEWLSFVSQFVGAEAESVKSTHALEWLVDVYLEDSEHEKKEEAVRLLNLLKERYDPIRKNYWDYRIRMVEGVV</sequence>
<comment type="cofactor">
    <cofactor evidence="1">
        <name>Mg(2+)</name>
        <dbReference type="ChEBI" id="CHEBI:18420"/>
    </cofactor>
</comment>
<proteinExistence type="inferred from homology"/>
<dbReference type="OrthoDB" id="272289at2759"/>
<dbReference type="PANTHER" id="PTHR11129:SF1">
    <property type="entry name" value="PROTEIN FARNESYLTRANSFERASE_GERANYLGERANYLTRANSFERASE TYPE-1 SUBUNIT ALPHA"/>
    <property type="match status" value="1"/>
</dbReference>
<evidence type="ECO:0000256" key="3">
    <source>
        <dbReference type="ARBA" id="ARBA00012700"/>
    </source>
</evidence>
<dbReference type="EMBL" id="MVGC01000505">
    <property type="protein sequence ID" value="RJE18712.1"/>
    <property type="molecule type" value="Genomic_DNA"/>
</dbReference>
<reference evidence="15" key="1">
    <citation type="submission" date="2017-02" db="EMBL/GenBank/DDBJ databases">
        <authorList>
            <person name="Tafer H."/>
            <person name="Lopandic K."/>
        </authorList>
    </citation>
    <scope>NUCLEOTIDE SEQUENCE [LARGE SCALE GENOMIC DNA]</scope>
    <source>
        <strain evidence="15">CBS 366.77</strain>
    </source>
</reference>
<evidence type="ECO:0000256" key="8">
    <source>
        <dbReference type="ARBA" id="ARBA00022842"/>
    </source>
</evidence>
<evidence type="ECO:0000313" key="14">
    <source>
        <dbReference type="EMBL" id="RJE18712.1"/>
    </source>
</evidence>
<evidence type="ECO:0000256" key="12">
    <source>
        <dbReference type="ARBA" id="ARBA00043086"/>
    </source>
</evidence>
<dbReference type="Pfam" id="PF01239">
    <property type="entry name" value="PPTA"/>
    <property type="match status" value="3"/>
</dbReference>
<comment type="caution">
    <text evidence="14">The sequence shown here is derived from an EMBL/GenBank/DDBJ whole genome shotgun (WGS) entry which is preliminary data.</text>
</comment>
<dbReference type="PROSITE" id="PS51147">
    <property type="entry name" value="PFTA"/>
    <property type="match status" value="3"/>
</dbReference>
<keyword evidence="15" id="KW-1185">Reference proteome</keyword>
<dbReference type="PANTHER" id="PTHR11129">
    <property type="entry name" value="PROTEIN FARNESYLTRANSFERASE ALPHA SUBUNIT/RAB GERANYLGERANYL TRANSFERASE ALPHA SUBUNIT"/>
    <property type="match status" value="1"/>
</dbReference>
<evidence type="ECO:0000256" key="7">
    <source>
        <dbReference type="ARBA" id="ARBA00022737"/>
    </source>
</evidence>
<keyword evidence="5" id="KW-0637">Prenyltransferase</keyword>
<keyword evidence="8" id="KW-0460">Magnesium</keyword>
<dbReference type="GO" id="GO:0004660">
    <property type="term" value="F:protein farnesyltransferase activity"/>
    <property type="evidence" value="ECO:0007669"/>
    <property type="project" value="UniProtKB-EC"/>
</dbReference>
<dbReference type="GO" id="GO:0005953">
    <property type="term" value="C:CAAX-protein geranylgeranyltransferase complex"/>
    <property type="evidence" value="ECO:0007669"/>
    <property type="project" value="TreeGrafter"/>
</dbReference>
<gene>
    <name evidence="14" type="ORF">PHISCL_08957</name>
</gene>
<dbReference type="EC" id="2.5.1.59" evidence="3"/>
<evidence type="ECO:0000256" key="11">
    <source>
        <dbReference type="ARBA" id="ARBA00042436"/>
    </source>
</evidence>
<evidence type="ECO:0000256" key="10">
    <source>
        <dbReference type="ARBA" id="ARBA00041392"/>
    </source>
</evidence>
<dbReference type="AlphaFoldDB" id="A0A3A2Z6I0"/>
<name>A0A3A2Z6I0_9EURO</name>
<keyword evidence="6" id="KW-0808">Transferase</keyword>
<evidence type="ECO:0000256" key="13">
    <source>
        <dbReference type="ARBA" id="ARBA00043219"/>
    </source>
</evidence>
<dbReference type="GO" id="GO:0005965">
    <property type="term" value="C:protein farnesyltransferase complex"/>
    <property type="evidence" value="ECO:0007669"/>
    <property type="project" value="TreeGrafter"/>
</dbReference>
<evidence type="ECO:0000256" key="9">
    <source>
        <dbReference type="ARBA" id="ARBA00040965"/>
    </source>
</evidence>
<dbReference type="EC" id="2.5.1.58" evidence="4"/>
<accession>A0A3A2Z6I0</accession>
<dbReference type="STRING" id="2070753.A0A3A2Z6I0"/>
<organism evidence="14 15">
    <name type="scientific">Aspergillus sclerotialis</name>
    <dbReference type="NCBI Taxonomy" id="2070753"/>
    <lineage>
        <taxon>Eukaryota</taxon>
        <taxon>Fungi</taxon>
        <taxon>Dikarya</taxon>
        <taxon>Ascomycota</taxon>
        <taxon>Pezizomycotina</taxon>
        <taxon>Eurotiomycetes</taxon>
        <taxon>Eurotiomycetidae</taxon>
        <taxon>Eurotiales</taxon>
        <taxon>Aspergillaceae</taxon>
        <taxon>Aspergillus</taxon>
        <taxon>Aspergillus subgen. Polypaecilum</taxon>
    </lineage>
</organism>
<evidence type="ECO:0000256" key="2">
    <source>
        <dbReference type="ARBA" id="ARBA00006734"/>
    </source>
</evidence>
<evidence type="ECO:0000256" key="6">
    <source>
        <dbReference type="ARBA" id="ARBA00022679"/>
    </source>
</evidence>
<evidence type="ECO:0000256" key="1">
    <source>
        <dbReference type="ARBA" id="ARBA00001946"/>
    </source>
</evidence>